<accession>A0ABS2TST2</accession>
<dbReference type="EMBL" id="JADKYB010000009">
    <property type="protein sequence ID" value="MBM9506395.1"/>
    <property type="molecule type" value="Genomic_DNA"/>
</dbReference>
<evidence type="ECO:0000313" key="1">
    <source>
        <dbReference type="EMBL" id="MBM9506395.1"/>
    </source>
</evidence>
<dbReference type="PROSITE" id="PS51257">
    <property type="entry name" value="PROKAR_LIPOPROTEIN"/>
    <property type="match status" value="1"/>
</dbReference>
<dbReference type="RefSeq" id="WP_205358275.1">
    <property type="nucleotide sequence ID" value="NZ_JADKYB010000009.1"/>
</dbReference>
<protein>
    <recommendedName>
        <fullName evidence="3">Lipoprotein</fullName>
    </recommendedName>
</protein>
<reference evidence="1 2" key="1">
    <citation type="submission" date="2021-01" db="EMBL/GenBank/DDBJ databases">
        <title>Streptomyces acididurans sp. nov., isolated from a peat swamp forest soil.</title>
        <authorList>
            <person name="Chantavorakit T."/>
            <person name="Duangmal K."/>
        </authorList>
    </citation>
    <scope>NUCLEOTIDE SEQUENCE [LARGE SCALE GENOMIC DNA]</scope>
    <source>
        <strain evidence="1 2">KK5PA1</strain>
    </source>
</reference>
<gene>
    <name evidence="1" type="ORF">ITX44_17910</name>
</gene>
<evidence type="ECO:0000313" key="2">
    <source>
        <dbReference type="Proteomes" id="UP000749040"/>
    </source>
</evidence>
<comment type="caution">
    <text evidence="1">The sequence shown here is derived from an EMBL/GenBank/DDBJ whole genome shotgun (WGS) entry which is preliminary data.</text>
</comment>
<sequence length="132" mass="14090">MTGRICAAPSRLRAQAVWSLLLVGIGATSVSCVDPTDPAQVEPVALLNDSRTAVNVSWCGEDTGCKDHEVLGTVAPRKKSTYRISSYEIVFRLEFGDGSVKFLCRDDAEGTTMRSSAAVSTIGLAYRNCSQG</sequence>
<keyword evidence="2" id="KW-1185">Reference proteome</keyword>
<proteinExistence type="predicted"/>
<dbReference type="Proteomes" id="UP000749040">
    <property type="component" value="Unassembled WGS sequence"/>
</dbReference>
<organism evidence="1 2">
    <name type="scientific">Actinacidiphila acididurans</name>
    <dbReference type="NCBI Taxonomy" id="2784346"/>
    <lineage>
        <taxon>Bacteria</taxon>
        <taxon>Bacillati</taxon>
        <taxon>Actinomycetota</taxon>
        <taxon>Actinomycetes</taxon>
        <taxon>Kitasatosporales</taxon>
        <taxon>Streptomycetaceae</taxon>
        <taxon>Actinacidiphila</taxon>
    </lineage>
</organism>
<name>A0ABS2TST2_9ACTN</name>
<evidence type="ECO:0008006" key="3">
    <source>
        <dbReference type="Google" id="ProtNLM"/>
    </source>
</evidence>